<keyword evidence="4" id="KW-1185">Reference proteome</keyword>
<name>A0A8J4EJU3_9ACTN</name>
<keyword evidence="2" id="KW-1133">Transmembrane helix</keyword>
<evidence type="ECO:0000256" key="1">
    <source>
        <dbReference type="SAM" id="MobiDB-lite"/>
    </source>
</evidence>
<dbReference type="InterPro" id="IPR019099">
    <property type="entry name" value="Uncharacterised_PGPGW_TM"/>
</dbReference>
<dbReference type="InterPro" id="IPR013434">
    <property type="entry name" value="CHP02611"/>
</dbReference>
<organism evidence="3 4">
    <name type="scientific">Actinocatenispora comari</name>
    <dbReference type="NCBI Taxonomy" id="2807577"/>
    <lineage>
        <taxon>Bacteria</taxon>
        <taxon>Bacillati</taxon>
        <taxon>Actinomycetota</taxon>
        <taxon>Actinomycetes</taxon>
        <taxon>Micromonosporales</taxon>
        <taxon>Micromonosporaceae</taxon>
        <taxon>Actinocatenispora</taxon>
    </lineage>
</organism>
<keyword evidence="2" id="KW-0812">Transmembrane</keyword>
<comment type="caution">
    <text evidence="3">The sequence shown here is derived from an EMBL/GenBank/DDBJ whole genome shotgun (WGS) entry which is preliminary data.</text>
</comment>
<evidence type="ECO:0000256" key="2">
    <source>
        <dbReference type="SAM" id="Phobius"/>
    </source>
</evidence>
<keyword evidence="2" id="KW-0472">Membrane</keyword>
<dbReference type="NCBIfam" id="TIGR02611">
    <property type="entry name" value="TIGR02611 family protein"/>
    <property type="match status" value="1"/>
</dbReference>
<feature type="transmembrane region" description="Helical" evidence="2">
    <location>
        <begin position="75"/>
        <end position="97"/>
    </location>
</feature>
<feature type="transmembrane region" description="Helical" evidence="2">
    <location>
        <begin position="48"/>
        <end position="69"/>
    </location>
</feature>
<feature type="region of interest" description="Disordered" evidence="1">
    <location>
        <begin position="1"/>
        <end position="40"/>
    </location>
</feature>
<dbReference type="Proteomes" id="UP000614996">
    <property type="component" value="Unassembled WGS sequence"/>
</dbReference>
<feature type="compositionally biased region" description="Low complexity" evidence="1">
    <location>
        <begin position="12"/>
        <end position="25"/>
    </location>
</feature>
<gene>
    <name evidence="3" type="ORF">NUM_16340</name>
</gene>
<accession>A0A8J4EJU3</accession>
<reference evidence="4" key="1">
    <citation type="journal article" date="2021" name="Int. J. Syst. Evol. Microbiol.">
        <title>Actinocatenispora comari sp. nov., an endophytic actinomycete isolated from aerial parts of Comarum salesowianum.</title>
        <authorList>
            <person name="Oyunbileg N."/>
            <person name="Iizaka Y."/>
            <person name="Hamada M."/>
            <person name="Davaapurev B.O."/>
            <person name="Fukumoto A."/>
            <person name="Tsetseg B."/>
            <person name="Kato F."/>
            <person name="Tamura T."/>
            <person name="Batkhuu J."/>
            <person name="Anzai Y."/>
        </authorList>
    </citation>
    <scope>NUCLEOTIDE SEQUENCE [LARGE SCALE GENOMIC DNA]</scope>
    <source>
        <strain evidence="4">NUM-2625</strain>
    </source>
</reference>
<evidence type="ECO:0000313" key="4">
    <source>
        <dbReference type="Proteomes" id="UP000614996"/>
    </source>
</evidence>
<dbReference type="AlphaFoldDB" id="A0A8J4EJU3"/>
<evidence type="ECO:0000313" key="3">
    <source>
        <dbReference type="EMBL" id="GIL26380.1"/>
    </source>
</evidence>
<dbReference type="EMBL" id="BOPO01000023">
    <property type="protein sequence ID" value="GIL26380.1"/>
    <property type="molecule type" value="Genomic_DNA"/>
</dbReference>
<dbReference type="Pfam" id="PF09656">
    <property type="entry name" value="PGPGW"/>
    <property type="match status" value="1"/>
</dbReference>
<feature type="transmembrane region" description="Helical" evidence="2">
    <location>
        <begin position="118"/>
        <end position="138"/>
    </location>
</feature>
<protein>
    <recommendedName>
        <fullName evidence="5">TIGR02611 family protein</fullName>
    </recommendedName>
</protein>
<proteinExistence type="predicted"/>
<evidence type="ECO:0008006" key="5">
    <source>
        <dbReference type="Google" id="ProtNLM"/>
    </source>
</evidence>
<sequence>MPGQMQQHDRQPPTTTPGQTTTTPGHAHRELHRPHPLDRIRATPGGRLALKIGAGTLGGALVVLGLILVPLPGPGWLIVIAGLAVLAVEYAWARHLLRFTRRQLHRWTDWLLRRSWPIRALVGAGGFVLVAVVVWASVRVSFGIDLAAVTWGYLNT</sequence>